<evidence type="ECO:0000313" key="8">
    <source>
        <dbReference type="Proteomes" id="UP000242847"/>
    </source>
</evidence>
<dbReference type="AlphaFoldDB" id="A0A1S8DIT6"/>
<keyword evidence="4" id="KW-0238">DNA-binding</keyword>
<evidence type="ECO:0000256" key="1">
    <source>
        <dbReference type="ARBA" id="ARBA00022491"/>
    </source>
</evidence>
<evidence type="ECO:0000313" key="7">
    <source>
        <dbReference type="EMBL" id="ONM45303.1"/>
    </source>
</evidence>
<dbReference type="RefSeq" id="WP_090475162.1">
    <property type="nucleotide sequence ID" value="NZ_FOUD01000013.1"/>
</dbReference>
<sequence length="97" mass="11245">MSTQNGESHKTIAPMNMKVDVEKRNLIDYAANLLGQDRTRFVVDAALHRAEDVILDRRVFALDDVAFDAFVKVLNEPRPEETERCLNTFLSRPKRWK</sequence>
<comment type="similarity">
    <text evidence="6">Belongs to the TacA antitoxin family.</text>
</comment>
<evidence type="ECO:0000256" key="4">
    <source>
        <dbReference type="ARBA" id="ARBA00023125"/>
    </source>
</evidence>
<dbReference type="Proteomes" id="UP000242847">
    <property type="component" value="Unassembled WGS sequence"/>
</dbReference>
<organism evidence="7 8">
    <name type="scientific">Halopseudomonas pachastrellae</name>
    <dbReference type="NCBI Taxonomy" id="254161"/>
    <lineage>
        <taxon>Bacteria</taxon>
        <taxon>Pseudomonadati</taxon>
        <taxon>Pseudomonadota</taxon>
        <taxon>Gammaproteobacteria</taxon>
        <taxon>Pseudomonadales</taxon>
        <taxon>Pseudomonadaceae</taxon>
        <taxon>Halopseudomonas</taxon>
    </lineage>
</organism>
<reference evidence="7 8" key="1">
    <citation type="submission" date="2017-01" db="EMBL/GenBank/DDBJ databases">
        <title>Draft genome sequence of Pseudomonas pachastrellae type strain CCUG 46540T from a deep sea.</title>
        <authorList>
            <person name="Gomila M."/>
            <person name="Mulet M."/>
            <person name="Lalucat J."/>
            <person name="Garcia-Valdes E."/>
        </authorList>
    </citation>
    <scope>NUCLEOTIDE SEQUENCE [LARGE SCALE GENOMIC DNA]</scope>
    <source>
        <strain evidence="7 8">CCUG 46540</strain>
    </source>
</reference>
<dbReference type="Pfam" id="PF08681">
    <property type="entry name" value="TacA1"/>
    <property type="match status" value="1"/>
</dbReference>
<protein>
    <recommendedName>
        <fullName evidence="9">DUF1778 domain-containing protein</fullName>
    </recommendedName>
</protein>
<dbReference type="OrthoDB" id="5297163at2"/>
<dbReference type="EMBL" id="MUBC01000005">
    <property type="protein sequence ID" value="ONM45303.1"/>
    <property type="molecule type" value="Genomic_DNA"/>
</dbReference>
<dbReference type="SUPFAM" id="SSF47598">
    <property type="entry name" value="Ribbon-helix-helix"/>
    <property type="match status" value="1"/>
</dbReference>
<dbReference type="InterPro" id="IPR014795">
    <property type="entry name" value="TacA_1-like"/>
</dbReference>
<evidence type="ECO:0000256" key="6">
    <source>
        <dbReference type="ARBA" id="ARBA00049988"/>
    </source>
</evidence>
<comment type="caution">
    <text evidence="7">The sequence shown here is derived from an EMBL/GenBank/DDBJ whole genome shotgun (WGS) entry which is preliminary data.</text>
</comment>
<accession>A0A1S8DIT6</accession>
<evidence type="ECO:0008006" key="9">
    <source>
        <dbReference type="Google" id="ProtNLM"/>
    </source>
</evidence>
<keyword evidence="5" id="KW-0804">Transcription</keyword>
<keyword evidence="1" id="KW-0678">Repressor</keyword>
<dbReference type="GO" id="GO:0003677">
    <property type="term" value="F:DNA binding"/>
    <property type="evidence" value="ECO:0007669"/>
    <property type="project" value="UniProtKB-KW"/>
</dbReference>
<dbReference type="GO" id="GO:0006355">
    <property type="term" value="P:regulation of DNA-templated transcription"/>
    <property type="evidence" value="ECO:0007669"/>
    <property type="project" value="InterPro"/>
</dbReference>
<evidence type="ECO:0000256" key="3">
    <source>
        <dbReference type="ARBA" id="ARBA00023015"/>
    </source>
</evidence>
<dbReference type="PANTHER" id="PTHR35401:SF1">
    <property type="entry name" value="CYTOPLASMIC PROTEIN"/>
    <property type="match status" value="1"/>
</dbReference>
<dbReference type="InterPro" id="IPR010985">
    <property type="entry name" value="Ribbon_hlx_hlx"/>
</dbReference>
<evidence type="ECO:0000256" key="2">
    <source>
        <dbReference type="ARBA" id="ARBA00022649"/>
    </source>
</evidence>
<keyword evidence="3" id="KW-0805">Transcription regulation</keyword>
<evidence type="ECO:0000256" key="5">
    <source>
        <dbReference type="ARBA" id="ARBA00023163"/>
    </source>
</evidence>
<keyword evidence="8" id="KW-1185">Reference proteome</keyword>
<dbReference type="Gene3D" id="1.20.5.780">
    <property type="entry name" value="Single helix bin"/>
    <property type="match status" value="1"/>
</dbReference>
<name>A0A1S8DIT6_9GAMM</name>
<dbReference type="STRING" id="254161.SAMN05216256_1133"/>
<keyword evidence="2" id="KW-1277">Toxin-antitoxin system</keyword>
<dbReference type="PANTHER" id="PTHR35401">
    <property type="entry name" value="COPG FAMILY HELIX-TURN-HELIX PROTEIN-RELATED-RELATED"/>
    <property type="match status" value="1"/>
</dbReference>
<proteinExistence type="inferred from homology"/>
<gene>
    <name evidence="7" type="ORF">BXT89_03755</name>
</gene>